<keyword evidence="2" id="KW-1185">Reference proteome</keyword>
<sequence>MDESRGVIGIRKKVCNEIRAEVSVIKHTDFEAVATSRNLTSEEAEILKLDSERSVVDTMALKHFYIWNLYGGNDMSIEDWNKLCDKDFVEHFSPPEPRKHFLYLSHFYKQDYDEDNAIEKLKAKDLA</sequence>
<dbReference type="OrthoDB" id="2411400at2759"/>
<reference evidence="1" key="1">
    <citation type="submission" date="2021-06" db="EMBL/GenBank/DDBJ databases">
        <authorList>
            <person name="Kallberg Y."/>
            <person name="Tangrot J."/>
            <person name="Rosling A."/>
        </authorList>
    </citation>
    <scope>NUCLEOTIDE SEQUENCE</scope>
    <source>
        <strain evidence="1">AZ414A</strain>
    </source>
</reference>
<proteinExistence type="predicted"/>
<organism evidence="1 2">
    <name type="scientific">Diversispora eburnea</name>
    <dbReference type="NCBI Taxonomy" id="1213867"/>
    <lineage>
        <taxon>Eukaryota</taxon>
        <taxon>Fungi</taxon>
        <taxon>Fungi incertae sedis</taxon>
        <taxon>Mucoromycota</taxon>
        <taxon>Glomeromycotina</taxon>
        <taxon>Glomeromycetes</taxon>
        <taxon>Diversisporales</taxon>
        <taxon>Diversisporaceae</taxon>
        <taxon>Diversispora</taxon>
    </lineage>
</organism>
<protein>
    <submittedName>
        <fullName evidence="1">3267_t:CDS:1</fullName>
    </submittedName>
</protein>
<name>A0A9N9DDP4_9GLOM</name>
<dbReference type="AlphaFoldDB" id="A0A9N9DDP4"/>
<accession>A0A9N9DDP4</accession>
<evidence type="ECO:0000313" key="2">
    <source>
        <dbReference type="Proteomes" id="UP000789706"/>
    </source>
</evidence>
<evidence type="ECO:0000313" key="1">
    <source>
        <dbReference type="EMBL" id="CAG8631612.1"/>
    </source>
</evidence>
<gene>
    <name evidence="1" type="ORF">DEBURN_LOCUS10801</name>
</gene>
<comment type="caution">
    <text evidence="1">The sequence shown here is derived from an EMBL/GenBank/DDBJ whole genome shotgun (WGS) entry which is preliminary data.</text>
</comment>
<dbReference type="EMBL" id="CAJVPK010003857">
    <property type="protein sequence ID" value="CAG8631612.1"/>
    <property type="molecule type" value="Genomic_DNA"/>
</dbReference>
<dbReference type="Proteomes" id="UP000789706">
    <property type="component" value="Unassembled WGS sequence"/>
</dbReference>